<dbReference type="InterPro" id="IPR013989">
    <property type="entry name" value="Dev_and_cell_death_domain"/>
</dbReference>
<feature type="domain" description="DCD" evidence="1">
    <location>
        <begin position="54"/>
        <end position="180"/>
    </location>
</feature>
<evidence type="ECO:0000313" key="2">
    <source>
        <dbReference type="EMBL" id="PQQ18126.1"/>
    </source>
</evidence>
<dbReference type="OrthoDB" id="1920894at2759"/>
<name>A0A315AV40_PRUYE</name>
<evidence type="ECO:0000259" key="1">
    <source>
        <dbReference type="PROSITE" id="PS51222"/>
    </source>
</evidence>
<evidence type="ECO:0000313" key="3">
    <source>
        <dbReference type="Proteomes" id="UP000250321"/>
    </source>
</evidence>
<organism evidence="2 3">
    <name type="scientific">Prunus yedoensis var. nudiflora</name>
    <dbReference type="NCBI Taxonomy" id="2094558"/>
    <lineage>
        <taxon>Eukaryota</taxon>
        <taxon>Viridiplantae</taxon>
        <taxon>Streptophyta</taxon>
        <taxon>Embryophyta</taxon>
        <taxon>Tracheophyta</taxon>
        <taxon>Spermatophyta</taxon>
        <taxon>Magnoliopsida</taxon>
        <taxon>eudicotyledons</taxon>
        <taxon>Gunneridae</taxon>
        <taxon>Pentapetalae</taxon>
        <taxon>rosids</taxon>
        <taxon>fabids</taxon>
        <taxon>Rosales</taxon>
        <taxon>Rosaceae</taxon>
        <taxon>Amygdaloideae</taxon>
        <taxon>Amygdaleae</taxon>
        <taxon>Prunus</taxon>
    </lineage>
</organism>
<reference evidence="2 3" key="1">
    <citation type="submission" date="2018-02" db="EMBL/GenBank/DDBJ databases">
        <title>Draft genome of wild Prunus yedoensis var. nudiflora.</title>
        <authorList>
            <person name="Baek S."/>
            <person name="Kim J.-H."/>
            <person name="Choi K."/>
            <person name="Kim G.-B."/>
            <person name="Cho A."/>
            <person name="Jang H."/>
            <person name="Shin C.-H."/>
            <person name="Yu H.-J."/>
            <person name="Mun J.-H."/>
        </authorList>
    </citation>
    <scope>NUCLEOTIDE SEQUENCE [LARGE SCALE GENOMIC DNA]</scope>
    <source>
        <strain evidence="3">cv. Jeju island</strain>
        <tissue evidence="2">Leaf</tissue>
    </source>
</reference>
<dbReference type="PANTHER" id="PTHR46444">
    <property type="entry name" value="DCD (DEVELOPMENT AND CELL DEATH) DOMAIN PROTEIN-RELATED"/>
    <property type="match status" value="1"/>
</dbReference>
<dbReference type="AlphaFoldDB" id="A0A315AV40"/>
<dbReference type="EMBL" id="PJQY01000123">
    <property type="protein sequence ID" value="PQQ18126.1"/>
    <property type="molecule type" value="Genomic_DNA"/>
</dbReference>
<dbReference type="SMART" id="SM00767">
    <property type="entry name" value="DCD"/>
    <property type="match status" value="1"/>
</dbReference>
<dbReference type="PANTHER" id="PTHR46444:SF19">
    <property type="entry name" value="OS02G0745600 PROTEIN"/>
    <property type="match status" value="1"/>
</dbReference>
<dbReference type="Pfam" id="PF10539">
    <property type="entry name" value="Dev_Cell_Death"/>
    <property type="match status" value="1"/>
</dbReference>
<keyword evidence="3" id="KW-1185">Reference proteome</keyword>
<proteinExistence type="predicted"/>
<comment type="caution">
    <text evidence="2">The sequence shown here is derived from an EMBL/GenBank/DDBJ whole genome shotgun (WGS) entry which is preliminary data.</text>
</comment>
<sequence length="406" mass="45198">MTRVRDEAFEDKGPAVNYLDANYFHAPASQHRAYDHVSSPAEDQGLRKDQLGLEEFSGYIFMCNGRTKPECYLHRVFGLPAGRKEVIEKIRPGMKLFLFDYNVKFLYGVYEATTAGKLNLERMAFGGNFPAQVCHLLSLFHPITMQSSTQNYSSYMKDQFQTSARVPSSGSTYFSSMHSSYTPQVLVPQHVPQGVHQQWDSSGSTGNMGIVHYSVGSQPIVPAQPMEDQFQSSASLPSMKDPNAARAYGGLSSPMLEPQYIQPSVLHPQYVSYGYTTNMGYFYPALQPQAMPASTQTYYSAEFGQHHLAEVTAQPAPKSYESYYRYEAAQERVPTDQHTGFGHGYNQSPLQTDRETILQPENAAEHHNLHQVPTAPHAPPSIQQHTFTSEQPGLAAGTVPMPSSNC</sequence>
<dbReference type="STRING" id="2094558.A0A315AV40"/>
<dbReference type="PROSITE" id="PS51222">
    <property type="entry name" value="DCD"/>
    <property type="match status" value="1"/>
</dbReference>
<accession>A0A315AV40</accession>
<protein>
    <recommendedName>
        <fullName evidence="1">DCD domain-containing protein</fullName>
    </recommendedName>
</protein>
<gene>
    <name evidence="2" type="ORF">Pyn_28622</name>
</gene>
<dbReference type="Proteomes" id="UP000250321">
    <property type="component" value="Unassembled WGS sequence"/>
</dbReference>